<dbReference type="InParanoid" id="Q9HLP0"/>
<dbReference type="eggNOG" id="arCOG04231">
    <property type="taxonomic scope" value="Archaea"/>
</dbReference>
<keyword evidence="3" id="KW-1185">Reference proteome</keyword>
<organism evidence="2 3">
    <name type="scientific">Thermoplasma acidophilum (strain ATCC 25905 / DSM 1728 / JCM 9062 / NBRC 15155 / AMRC-C165)</name>
    <dbReference type="NCBI Taxonomy" id="273075"/>
    <lineage>
        <taxon>Archaea</taxon>
        <taxon>Methanobacteriati</taxon>
        <taxon>Thermoplasmatota</taxon>
        <taxon>Thermoplasmata</taxon>
        <taxon>Thermoplasmatales</taxon>
        <taxon>Thermoplasmataceae</taxon>
        <taxon>Thermoplasma</taxon>
    </lineage>
</organism>
<dbReference type="STRING" id="273075.gene:9571402"/>
<dbReference type="PaxDb" id="273075-Ta0187"/>
<dbReference type="OrthoDB" id="8015at2157"/>
<accession>Q9HLP0</accession>
<dbReference type="Pfam" id="PF03091">
    <property type="entry name" value="CutA1"/>
    <property type="match status" value="1"/>
</dbReference>
<dbReference type="SUPFAM" id="SSF54913">
    <property type="entry name" value="GlnB-like"/>
    <property type="match status" value="1"/>
</dbReference>
<dbReference type="EMBL" id="AL445063">
    <property type="protein sequence ID" value="CAC11333.1"/>
    <property type="molecule type" value="Genomic_DNA"/>
</dbReference>
<dbReference type="InterPro" id="IPR011322">
    <property type="entry name" value="N-reg_PII-like_a/b"/>
</dbReference>
<gene>
    <name evidence="2" type="ordered locus">Ta0187</name>
</gene>
<evidence type="ECO:0000313" key="2">
    <source>
        <dbReference type="EMBL" id="CAC11333.1"/>
    </source>
</evidence>
<dbReference type="Proteomes" id="UP000001024">
    <property type="component" value="Chromosome"/>
</dbReference>
<protein>
    <submittedName>
        <fullName evidence="2">Uncharacterized protein</fullName>
    </submittedName>
</protein>
<reference evidence="2 3" key="1">
    <citation type="journal article" date="2000" name="Nature">
        <title>The genome sequence of the thermoacidophilic scavenger Thermoplasma acidophilum.</title>
        <authorList>
            <person name="Ruepp A."/>
            <person name="Graml W."/>
            <person name="Santos-Martinez M.L."/>
            <person name="Koretke K.K."/>
            <person name="Volker C."/>
            <person name="Mewes H.W."/>
            <person name="Frishman D."/>
            <person name="Stocker S."/>
            <person name="Lupas A.N."/>
            <person name="Baumeister W."/>
        </authorList>
    </citation>
    <scope>NUCLEOTIDE SEQUENCE [LARGE SCALE GENOMIC DNA]</scope>
    <source>
        <strain evidence="3">ATCC 25905 / DSM 1728 / JCM 9062 / NBRC 15155 / AMRC-C165</strain>
    </source>
</reference>
<dbReference type="SMR" id="Q9HLP0"/>
<evidence type="ECO:0000256" key="1">
    <source>
        <dbReference type="ARBA" id="ARBA00010169"/>
    </source>
</evidence>
<dbReference type="EnsemblBacteria" id="CAC11333">
    <property type="protein sequence ID" value="CAC11333"/>
    <property type="gene ID" value="CAC11333"/>
</dbReference>
<proteinExistence type="inferred from homology"/>
<dbReference type="RefSeq" id="WP_010900614.1">
    <property type="nucleotide sequence ID" value="NC_002578.1"/>
</dbReference>
<dbReference type="InterPro" id="IPR004323">
    <property type="entry name" value="Ion_tolerance_CutA"/>
</dbReference>
<dbReference type="Gene3D" id="3.30.70.120">
    <property type="match status" value="1"/>
</dbReference>
<sequence length="54" mass="6125">MESGFTACISIITGVKSIYRWKNNIEENQEIMCFFKTAEDTSSHSLYRGVITSS</sequence>
<comment type="similarity">
    <text evidence="1">Belongs to the CutA family.</text>
</comment>
<dbReference type="InterPro" id="IPR015867">
    <property type="entry name" value="N-reg_PII/ATP_PRibTrfase_C"/>
</dbReference>
<dbReference type="KEGG" id="tac:Ta0187"/>
<evidence type="ECO:0000313" key="3">
    <source>
        <dbReference type="Proteomes" id="UP000001024"/>
    </source>
</evidence>
<dbReference type="HOGENOM" id="CLU_3039240_0_0_2"/>
<name>Q9HLP0_THEAC</name>
<dbReference type="GO" id="GO:0010038">
    <property type="term" value="P:response to metal ion"/>
    <property type="evidence" value="ECO:0007669"/>
    <property type="project" value="InterPro"/>
</dbReference>
<dbReference type="AlphaFoldDB" id="Q9HLP0"/>